<dbReference type="PROSITE" id="PS51846">
    <property type="entry name" value="CNNM"/>
    <property type="match status" value="1"/>
</dbReference>
<evidence type="ECO:0000256" key="3">
    <source>
        <dbReference type="ARBA" id="ARBA00022475"/>
    </source>
</evidence>
<dbReference type="SMART" id="SM00116">
    <property type="entry name" value="CBS"/>
    <property type="match status" value="2"/>
</dbReference>
<dbReference type="PATRIC" id="fig|35623.3.peg.254"/>
<evidence type="ECO:0000256" key="7">
    <source>
        <dbReference type="ARBA" id="ARBA00023122"/>
    </source>
</evidence>
<dbReference type="InterPro" id="IPR036318">
    <property type="entry name" value="FAD-bd_PCMH-like_sf"/>
</dbReference>
<dbReference type="PANTHER" id="PTHR22777:SF32">
    <property type="entry name" value="UPF0053 INNER MEMBRANE PROTEIN YFJD"/>
    <property type="match status" value="1"/>
</dbReference>
<dbReference type="Gene3D" id="3.10.580.10">
    <property type="entry name" value="CBS-domain"/>
    <property type="match status" value="1"/>
</dbReference>
<feature type="transmembrane region" description="Helical" evidence="11">
    <location>
        <begin position="122"/>
        <end position="145"/>
    </location>
</feature>
<evidence type="ECO:0000256" key="9">
    <source>
        <dbReference type="PROSITE-ProRule" id="PRU00703"/>
    </source>
</evidence>
<feature type="transmembrane region" description="Helical" evidence="11">
    <location>
        <begin position="6"/>
        <end position="28"/>
    </location>
</feature>
<evidence type="ECO:0000256" key="10">
    <source>
        <dbReference type="PROSITE-ProRule" id="PRU01193"/>
    </source>
</evidence>
<evidence type="ECO:0000256" key="11">
    <source>
        <dbReference type="SAM" id="Phobius"/>
    </source>
</evidence>
<dbReference type="STRING" id="35623.Aocu_02540"/>
<feature type="domain" description="CBS" evidence="12">
    <location>
        <begin position="267"/>
        <end position="324"/>
    </location>
</feature>
<dbReference type="GO" id="GO:0005886">
    <property type="term" value="C:plasma membrane"/>
    <property type="evidence" value="ECO:0007669"/>
    <property type="project" value="UniProtKB-SubCell"/>
</dbReference>
<feature type="domain" description="CNNM transmembrane" evidence="13">
    <location>
        <begin position="1"/>
        <end position="186"/>
    </location>
</feature>
<dbReference type="InterPro" id="IPR016169">
    <property type="entry name" value="FAD-bd_PCMH_sub2"/>
</dbReference>
<dbReference type="RefSeq" id="WP_045748890.1">
    <property type="nucleotide sequence ID" value="NZ_FUZK01000002.1"/>
</dbReference>
<dbReference type="GO" id="GO:0050660">
    <property type="term" value="F:flavin adenine dinucleotide binding"/>
    <property type="evidence" value="ECO:0007669"/>
    <property type="project" value="InterPro"/>
</dbReference>
<dbReference type="InterPro" id="IPR002550">
    <property type="entry name" value="CNNM"/>
</dbReference>
<sequence>MDTDGSIYILIVISIIFSAFFSATETAFSTFNRIRMKNLHERGNKTAGVVLKLSEEYDIFLSTILIGNNIANILGASLTTVLFINLLGADLGATASTLVYTVIILILGEVTPKTIAKEYPEAFALFAAPFVVTLKIILTPFNYFFKIWKKVLSFVFKPGKGNTISEDELLIMVDEAQVGGGIDESQGTLIKSAIEFSDLEAVDIYTPRVDIYAISKDMPHDEIYQLFKETGYSRLPVYDGNIDHIVGVMNYKDFFSVMMEKLPIEEMIKEVMYVTKTKKVKDLLVELQKSKTHMAIVLDDYGGTAGLLTLEDILEELVGDIWDEHDDIVEAIKPVNDHQYIVLGNSSIEDFLHHIHSDETPKVLTVNGWVVEKIGTLPIEGEIYEKEGYIFEILKVEGRRIDQVLITIKPKENQIEEN</sequence>
<dbReference type="InterPro" id="IPR046342">
    <property type="entry name" value="CBS_dom_sf"/>
</dbReference>
<evidence type="ECO:0000256" key="6">
    <source>
        <dbReference type="ARBA" id="ARBA00022989"/>
    </source>
</evidence>
<dbReference type="SUPFAM" id="SSF54631">
    <property type="entry name" value="CBS-domain pair"/>
    <property type="match status" value="1"/>
</dbReference>
<proteinExistence type="inferred from homology"/>
<dbReference type="PROSITE" id="PS51371">
    <property type="entry name" value="CBS"/>
    <property type="match status" value="2"/>
</dbReference>
<organism evidence="14 15">
    <name type="scientific">Acholeplasma oculi</name>
    <dbReference type="NCBI Taxonomy" id="35623"/>
    <lineage>
        <taxon>Bacteria</taxon>
        <taxon>Bacillati</taxon>
        <taxon>Mycoplasmatota</taxon>
        <taxon>Mollicutes</taxon>
        <taxon>Acholeplasmatales</taxon>
        <taxon>Acholeplasmataceae</taxon>
        <taxon>Acholeplasma</taxon>
    </lineage>
</organism>
<dbReference type="Pfam" id="PF00571">
    <property type="entry name" value="CBS"/>
    <property type="match status" value="2"/>
</dbReference>
<keyword evidence="3" id="KW-1003">Cell membrane</keyword>
<gene>
    <name evidence="14" type="ORF">Aocu_02540</name>
</gene>
<dbReference type="Gene3D" id="3.30.465.10">
    <property type="match status" value="1"/>
</dbReference>
<comment type="similarity">
    <text evidence="2">Belongs to the UPF0053 family.</text>
</comment>
<evidence type="ECO:0000259" key="13">
    <source>
        <dbReference type="PROSITE" id="PS51846"/>
    </source>
</evidence>
<dbReference type="Pfam" id="PF03471">
    <property type="entry name" value="CorC_HlyC"/>
    <property type="match status" value="1"/>
</dbReference>
<keyword evidence="5" id="KW-0677">Repeat</keyword>
<feature type="transmembrane region" description="Helical" evidence="11">
    <location>
        <begin position="59"/>
        <end position="85"/>
    </location>
</feature>
<keyword evidence="7 9" id="KW-0129">CBS domain</keyword>
<accession>A0A061AH85</accession>
<dbReference type="HOGENOM" id="CLU_015237_4_1_14"/>
<protein>
    <submittedName>
        <fullName evidence="14">CBS/transporter associated domain protein</fullName>
    </submittedName>
</protein>
<name>A0A061AH85_9MOLU</name>
<keyword evidence="8 10" id="KW-0472">Membrane</keyword>
<dbReference type="AlphaFoldDB" id="A0A061AH85"/>
<dbReference type="CDD" id="cd04590">
    <property type="entry name" value="CBS_pair_CorC_HlyC_assoc"/>
    <property type="match status" value="1"/>
</dbReference>
<keyword evidence="4 10" id="KW-0812">Transmembrane</keyword>
<dbReference type="InterPro" id="IPR044751">
    <property type="entry name" value="Ion_transp-like_CBS"/>
</dbReference>
<comment type="subcellular location">
    <subcellularLocation>
        <location evidence="1">Cell membrane</location>
        <topology evidence="1">Multi-pass membrane protein</topology>
    </subcellularLocation>
</comment>
<keyword evidence="15" id="KW-1185">Reference proteome</keyword>
<dbReference type="EMBL" id="LK028559">
    <property type="protein sequence ID" value="CDR30327.1"/>
    <property type="molecule type" value="Genomic_DNA"/>
</dbReference>
<reference evidence="15" key="1">
    <citation type="submission" date="2014-05" db="EMBL/GenBank/DDBJ databases">
        <authorList>
            <person name="Kube M."/>
        </authorList>
    </citation>
    <scope>NUCLEOTIDE SEQUENCE [LARGE SCALE GENOMIC DNA]</scope>
</reference>
<evidence type="ECO:0000259" key="12">
    <source>
        <dbReference type="PROSITE" id="PS51371"/>
    </source>
</evidence>
<evidence type="ECO:0000313" key="14">
    <source>
        <dbReference type="EMBL" id="CDR30327.1"/>
    </source>
</evidence>
<keyword evidence="6 10" id="KW-1133">Transmembrane helix</keyword>
<evidence type="ECO:0000313" key="15">
    <source>
        <dbReference type="Proteomes" id="UP000032434"/>
    </source>
</evidence>
<dbReference type="Pfam" id="PF01595">
    <property type="entry name" value="CNNM"/>
    <property type="match status" value="1"/>
</dbReference>
<dbReference type="FunFam" id="3.10.580.10:FF:000002">
    <property type="entry name" value="Magnesium/cobalt efflux protein CorC"/>
    <property type="match status" value="1"/>
</dbReference>
<evidence type="ECO:0000256" key="8">
    <source>
        <dbReference type="ARBA" id="ARBA00023136"/>
    </source>
</evidence>
<dbReference type="SMART" id="SM01091">
    <property type="entry name" value="CorC_HlyC"/>
    <property type="match status" value="1"/>
</dbReference>
<dbReference type="InParanoid" id="A0A061AH85"/>
<dbReference type="InterPro" id="IPR000644">
    <property type="entry name" value="CBS_dom"/>
</dbReference>
<dbReference type="Proteomes" id="UP000032434">
    <property type="component" value="Chromosome 1"/>
</dbReference>
<evidence type="ECO:0000256" key="4">
    <source>
        <dbReference type="ARBA" id="ARBA00022692"/>
    </source>
</evidence>
<feature type="transmembrane region" description="Helical" evidence="11">
    <location>
        <begin position="91"/>
        <end position="110"/>
    </location>
</feature>
<dbReference type="KEGG" id="aoc:Aocu_02540"/>
<evidence type="ECO:0000256" key="5">
    <source>
        <dbReference type="ARBA" id="ARBA00022737"/>
    </source>
</evidence>
<evidence type="ECO:0000256" key="1">
    <source>
        <dbReference type="ARBA" id="ARBA00004651"/>
    </source>
</evidence>
<dbReference type="OrthoDB" id="9798188at2"/>
<dbReference type="PANTHER" id="PTHR22777">
    <property type="entry name" value="HEMOLYSIN-RELATED"/>
    <property type="match status" value="1"/>
</dbReference>
<dbReference type="SUPFAM" id="SSF56176">
    <property type="entry name" value="FAD-binding/transporter-associated domain-like"/>
    <property type="match status" value="1"/>
</dbReference>
<feature type="domain" description="CBS" evidence="12">
    <location>
        <begin position="205"/>
        <end position="264"/>
    </location>
</feature>
<evidence type="ECO:0000256" key="2">
    <source>
        <dbReference type="ARBA" id="ARBA00006337"/>
    </source>
</evidence>
<dbReference type="InterPro" id="IPR005170">
    <property type="entry name" value="Transptr-assoc_dom"/>
</dbReference>